<reference evidence="1 2" key="1">
    <citation type="submission" date="2017-06" db="EMBL/GenBank/DDBJ databases">
        <authorList>
            <person name="Kim H.J."/>
            <person name="Triplett B.A."/>
        </authorList>
    </citation>
    <scope>NUCLEOTIDE SEQUENCE [LARGE SCALE GENOMIC DNA]</scope>
    <source>
        <strain evidence="1 2">U15</strain>
    </source>
</reference>
<dbReference type="Gene3D" id="1.10.10.600">
    <property type="entry name" value="IscX-like"/>
    <property type="match status" value="1"/>
</dbReference>
<dbReference type="Pfam" id="PF04384">
    <property type="entry name" value="Fe-S_assembly"/>
    <property type="match status" value="1"/>
</dbReference>
<gene>
    <name evidence="1" type="ORF">SAMN06265795_102101</name>
</gene>
<evidence type="ECO:0000313" key="1">
    <source>
        <dbReference type="EMBL" id="SNS29763.1"/>
    </source>
</evidence>
<dbReference type="FunFam" id="1.10.10.600:FF:000001">
    <property type="entry name" value="Fe-S assembly protein IscX"/>
    <property type="match status" value="1"/>
</dbReference>
<dbReference type="NCBIfam" id="TIGR03412">
    <property type="entry name" value="iscX_yfhJ"/>
    <property type="match status" value="1"/>
</dbReference>
<accession>A0A239DDL7</accession>
<dbReference type="SUPFAM" id="SSF140319">
    <property type="entry name" value="IscX-like"/>
    <property type="match status" value="1"/>
</dbReference>
<protein>
    <submittedName>
        <fullName evidence="1">FeS assembly protein IscX</fullName>
    </submittedName>
</protein>
<dbReference type="Proteomes" id="UP000198284">
    <property type="component" value="Unassembled WGS sequence"/>
</dbReference>
<dbReference type="PIRSF" id="PIRSF039003">
    <property type="entry name" value="IscX"/>
    <property type="match status" value="1"/>
</dbReference>
<dbReference type="AlphaFoldDB" id="A0A239DDL7"/>
<dbReference type="GO" id="GO:0005829">
    <property type="term" value="C:cytosol"/>
    <property type="evidence" value="ECO:0007669"/>
    <property type="project" value="TreeGrafter"/>
</dbReference>
<dbReference type="EMBL" id="FZOT01000002">
    <property type="protein sequence ID" value="SNS29763.1"/>
    <property type="molecule type" value="Genomic_DNA"/>
</dbReference>
<keyword evidence="2" id="KW-1185">Reference proteome</keyword>
<dbReference type="InterPro" id="IPR036762">
    <property type="entry name" value="IscX-like_sf"/>
</dbReference>
<evidence type="ECO:0000313" key="2">
    <source>
        <dbReference type="Proteomes" id="UP000198284"/>
    </source>
</evidence>
<dbReference type="GO" id="GO:0016226">
    <property type="term" value="P:iron-sulfur cluster assembly"/>
    <property type="evidence" value="ECO:0007669"/>
    <property type="project" value="UniProtKB-UniRule"/>
</dbReference>
<dbReference type="PANTHER" id="PTHR37532">
    <property type="entry name" value="PROTEIN ISCX"/>
    <property type="match status" value="1"/>
</dbReference>
<dbReference type="RefSeq" id="WP_089397988.1">
    <property type="nucleotide sequence ID" value="NZ_FZOT01000002.1"/>
</dbReference>
<dbReference type="InterPro" id="IPR007479">
    <property type="entry name" value="ISC_FeS_clus_asmbl_IscsX"/>
</dbReference>
<dbReference type="PANTHER" id="PTHR37532:SF1">
    <property type="entry name" value="PROTEIN ISCX"/>
    <property type="match status" value="1"/>
</dbReference>
<proteinExistence type="predicted"/>
<organism evidence="1 2">
    <name type="scientific">Noviherbaspirillum humi</name>
    <dbReference type="NCBI Taxonomy" id="1688639"/>
    <lineage>
        <taxon>Bacteria</taxon>
        <taxon>Pseudomonadati</taxon>
        <taxon>Pseudomonadota</taxon>
        <taxon>Betaproteobacteria</taxon>
        <taxon>Burkholderiales</taxon>
        <taxon>Oxalobacteraceae</taxon>
        <taxon>Noviherbaspirillum</taxon>
    </lineage>
</organism>
<sequence>MKWTDTIRIAEELNDKHPDVDPLTVRFTDLHRWICELEDFDDEPSRSNEKILEAIQMAWIDEAK</sequence>
<dbReference type="GO" id="GO:0008198">
    <property type="term" value="F:ferrous iron binding"/>
    <property type="evidence" value="ECO:0007669"/>
    <property type="project" value="TreeGrafter"/>
</dbReference>
<name>A0A239DDL7_9BURK</name>
<dbReference type="OrthoDB" id="9800346at2"/>